<name>A0A1G2PY47_9BACT</name>
<accession>A0A1G2PY47</accession>
<evidence type="ECO:0000313" key="2">
    <source>
        <dbReference type="Proteomes" id="UP000176951"/>
    </source>
</evidence>
<reference evidence="1 2" key="1">
    <citation type="journal article" date="2016" name="Nat. Commun.">
        <title>Thousands of microbial genomes shed light on interconnected biogeochemical processes in an aquifer system.</title>
        <authorList>
            <person name="Anantharaman K."/>
            <person name="Brown C.T."/>
            <person name="Hug L.A."/>
            <person name="Sharon I."/>
            <person name="Castelle C.J."/>
            <person name="Probst A.J."/>
            <person name="Thomas B.C."/>
            <person name="Singh A."/>
            <person name="Wilkins M.J."/>
            <person name="Karaoz U."/>
            <person name="Brodie E.L."/>
            <person name="Williams K.H."/>
            <person name="Hubbard S.S."/>
            <person name="Banfield J.F."/>
        </authorList>
    </citation>
    <scope>NUCLEOTIDE SEQUENCE [LARGE SCALE GENOMIC DNA]</scope>
</reference>
<dbReference type="Proteomes" id="UP000176951">
    <property type="component" value="Unassembled WGS sequence"/>
</dbReference>
<dbReference type="AlphaFoldDB" id="A0A1G2PY47"/>
<evidence type="ECO:0000313" key="1">
    <source>
        <dbReference type="EMBL" id="OHA52551.1"/>
    </source>
</evidence>
<dbReference type="EMBL" id="MHSW01000007">
    <property type="protein sequence ID" value="OHA52551.1"/>
    <property type="molecule type" value="Genomic_DNA"/>
</dbReference>
<protein>
    <submittedName>
        <fullName evidence="1">Uncharacterized protein</fullName>
    </submittedName>
</protein>
<proteinExistence type="predicted"/>
<comment type="caution">
    <text evidence="1">The sequence shown here is derived from an EMBL/GenBank/DDBJ whole genome shotgun (WGS) entry which is preliminary data.</text>
</comment>
<organism evidence="1 2">
    <name type="scientific">Candidatus Terrybacteria bacterium RIFCSPLOWO2_01_FULL_40_23</name>
    <dbReference type="NCBI Taxonomy" id="1802366"/>
    <lineage>
        <taxon>Bacteria</taxon>
        <taxon>Candidatus Terryibacteriota</taxon>
    </lineage>
</organism>
<gene>
    <name evidence="1" type="ORF">A3A97_02330</name>
</gene>
<sequence length="271" mass="30978">MKKEILVTEAIAAEILLPNEHLAADCWNPHYHHESYRDDLAKIFEDWYRKQYGKNDNEHLSYKAGPLCIFGGVSFNKAYLDGVQASGTYAVCPNCKEIIMCGYHDEYGLGPKKRKHCLIELSLNCYFQPIEISGHLLKLGEINPERDPYVALVEVAALAKSGIPFNIFEDVVFILVAEKLIATPDYLYGEIPFTRETKNSLLWLSHRWISTDSAEGRRNVKVSDEGKVMLRARSIVPFPGAKRRVRELLRMSDNKRYALVLRSRADLLEMV</sequence>